<organism evidence="1 2">
    <name type="scientific">Leucogyrophana mollusca</name>
    <dbReference type="NCBI Taxonomy" id="85980"/>
    <lineage>
        <taxon>Eukaryota</taxon>
        <taxon>Fungi</taxon>
        <taxon>Dikarya</taxon>
        <taxon>Basidiomycota</taxon>
        <taxon>Agaricomycotina</taxon>
        <taxon>Agaricomycetes</taxon>
        <taxon>Agaricomycetidae</taxon>
        <taxon>Boletales</taxon>
        <taxon>Boletales incertae sedis</taxon>
        <taxon>Leucogyrophana</taxon>
    </lineage>
</organism>
<evidence type="ECO:0000313" key="2">
    <source>
        <dbReference type="Proteomes" id="UP000790709"/>
    </source>
</evidence>
<proteinExistence type="predicted"/>
<keyword evidence="2" id="KW-1185">Reference proteome</keyword>
<feature type="non-terminal residue" evidence="1">
    <location>
        <position position="169"/>
    </location>
</feature>
<name>A0ACB8BZZ7_9AGAM</name>
<dbReference type="EMBL" id="MU266328">
    <property type="protein sequence ID" value="KAH7931039.1"/>
    <property type="molecule type" value="Genomic_DNA"/>
</dbReference>
<reference evidence="1" key="1">
    <citation type="journal article" date="2021" name="New Phytol.">
        <title>Evolutionary innovations through gain and loss of genes in the ectomycorrhizal Boletales.</title>
        <authorList>
            <person name="Wu G."/>
            <person name="Miyauchi S."/>
            <person name="Morin E."/>
            <person name="Kuo A."/>
            <person name="Drula E."/>
            <person name="Varga T."/>
            <person name="Kohler A."/>
            <person name="Feng B."/>
            <person name="Cao Y."/>
            <person name="Lipzen A."/>
            <person name="Daum C."/>
            <person name="Hundley H."/>
            <person name="Pangilinan J."/>
            <person name="Johnson J."/>
            <person name="Barry K."/>
            <person name="LaButti K."/>
            <person name="Ng V."/>
            <person name="Ahrendt S."/>
            <person name="Min B."/>
            <person name="Choi I.G."/>
            <person name="Park H."/>
            <person name="Plett J.M."/>
            <person name="Magnuson J."/>
            <person name="Spatafora J.W."/>
            <person name="Nagy L.G."/>
            <person name="Henrissat B."/>
            <person name="Grigoriev I.V."/>
            <person name="Yang Z.L."/>
            <person name="Xu J."/>
            <person name="Martin F.M."/>
        </authorList>
    </citation>
    <scope>NUCLEOTIDE SEQUENCE</scope>
    <source>
        <strain evidence="1">KUC20120723A-06</strain>
    </source>
</reference>
<dbReference type="Proteomes" id="UP000790709">
    <property type="component" value="Unassembled WGS sequence"/>
</dbReference>
<accession>A0ACB8BZZ7</accession>
<sequence length="169" mass="18425">MHISSVQGNSAVRPPVVIEQSVFANDSPVVEVSDIVREYGLNTEQARAFSIIANHSKLAVCPNDPLRMFIGGAGGTDKSRVITALRDFFERRGEARRFRLASFMGVAARNISGMTLHAVLGLGQRGKSGARGKTKRDLITMWEGVDYLLIDEVSMIGCNFLVKISEALT</sequence>
<comment type="caution">
    <text evidence="1">The sequence shown here is derived from an EMBL/GenBank/DDBJ whole genome shotgun (WGS) entry which is preliminary data.</text>
</comment>
<evidence type="ECO:0000313" key="1">
    <source>
        <dbReference type="EMBL" id="KAH7931039.1"/>
    </source>
</evidence>
<gene>
    <name evidence="1" type="ORF">BV22DRAFT_999410</name>
</gene>
<protein>
    <submittedName>
        <fullName evidence="1">Uncharacterized protein</fullName>
    </submittedName>
</protein>